<accession>A0AAP0MNU6</accession>
<evidence type="ECO:0000256" key="6">
    <source>
        <dbReference type="ARBA" id="ARBA00023136"/>
    </source>
</evidence>
<evidence type="ECO:0000313" key="9">
    <source>
        <dbReference type="Proteomes" id="UP001428341"/>
    </source>
</evidence>
<evidence type="ECO:0000256" key="2">
    <source>
        <dbReference type="ARBA" id="ARBA00010276"/>
    </source>
</evidence>
<dbReference type="PANTHER" id="PTHR31645">
    <property type="entry name" value="OLIGOPEPTIDE TRANSPORTER YGL114W-RELATED"/>
    <property type="match status" value="1"/>
</dbReference>
<dbReference type="GO" id="GO:0005886">
    <property type="term" value="C:plasma membrane"/>
    <property type="evidence" value="ECO:0007669"/>
    <property type="project" value="TreeGrafter"/>
</dbReference>
<keyword evidence="6 7" id="KW-0472">Membrane</keyword>
<evidence type="ECO:0000313" key="8">
    <source>
        <dbReference type="EMBL" id="KAK9214371.1"/>
    </source>
</evidence>
<sequence>MAHSNSEEMRDIARVNPVIEEMELEQIQEQEEDTKRVPPWTKHMTIRGLIVSLAIGIMYSVIVMKLNLTTGLVPNLNVSAALLAFVFVRTWIKLLHKAGIVSTPFTRQENTIIQTCATACYSIAVGGGFGSYLLGLNRKTYLQAGVDTPGNNPNSTKEPEIGWMTGFLFVSCFVGLLALVPLRKIMVIDYKLTYPSGTATAVLINGFHSSKGNKMAKYILQSSYHLQFMFSQDQNRIGGDLCGFVQFPTFGLKAWKNS</sequence>
<keyword evidence="9" id="KW-1185">Reference proteome</keyword>
<dbReference type="InterPro" id="IPR045035">
    <property type="entry name" value="YSL-like"/>
</dbReference>
<dbReference type="GO" id="GO:0035673">
    <property type="term" value="F:oligopeptide transmembrane transporter activity"/>
    <property type="evidence" value="ECO:0007669"/>
    <property type="project" value="InterPro"/>
</dbReference>
<evidence type="ECO:0000256" key="4">
    <source>
        <dbReference type="ARBA" id="ARBA00022692"/>
    </source>
</evidence>
<dbReference type="Proteomes" id="UP001428341">
    <property type="component" value="Unassembled WGS sequence"/>
</dbReference>
<dbReference type="Pfam" id="PF03169">
    <property type="entry name" value="OPT"/>
    <property type="match status" value="1"/>
</dbReference>
<dbReference type="EMBL" id="JBCGBO010000003">
    <property type="protein sequence ID" value="KAK9214371.1"/>
    <property type="molecule type" value="Genomic_DNA"/>
</dbReference>
<name>A0AAP0MNU6_9ROSI</name>
<evidence type="ECO:0000256" key="1">
    <source>
        <dbReference type="ARBA" id="ARBA00004141"/>
    </source>
</evidence>
<dbReference type="GO" id="GO:0048316">
    <property type="term" value="P:seed development"/>
    <property type="evidence" value="ECO:0007669"/>
    <property type="project" value="TreeGrafter"/>
</dbReference>
<keyword evidence="5 7" id="KW-1133">Transmembrane helix</keyword>
<evidence type="ECO:0000256" key="5">
    <source>
        <dbReference type="ARBA" id="ARBA00022989"/>
    </source>
</evidence>
<comment type="subcellular location">
    <subcellularLocation>
        <location evidence="1">Membrane</location>
        <topology evidence="1">Multi-pass membrane protein</topology>
    </subcellularLocation>
</comment>
<proteinExistence type="inferred from homology"/>
<dbReference type="GO" id="GO:0051980">
    <property type="term" value="F:iron-nicotianamine transmembrane transporter activity"/>
    <property type="evidence" value="ECO:0007669"/>
    <property type="project" value="TreeGrafter"/>
</dbReference>
<feature type="transmembrane region" description="Helical" evidence="7">
    <location>
        <begin position="72"/>
        <end position="92"/>
    </location>
</feature>
<dbReference type="AlphaFoldDB" id="A0AAP0MNU6"/>
<feature type="transmembrane region" description="Helical" evidence="7">
    <location>
        <begin position="161"/>
        <end position="182"/>
    </location>
</feature>
<gene>
    <name evidence="8" type="ORF">WN944_006362</name>
</gene>
<organism evidence="8 9">
    <name type="scientific">Citrus x changshan-huyou</name>
    <dbReference type="NCBI Taxonomy" id="2935761"/>
    <lineage>
        <taxon>Eukaryota</taxon>
        <taxon>Viridiplantae</taxon>
        <taxon>Streptophyta</taxon>
        <taxon>Embryophyta</taxon>
        <taxon>Tracheophyta</taxon>
        <taxon>Spermatophyta</taxon>
        <taxon>Magnoliopsida</taxon>
        <taxon>eudicotyledons</taxon>
        <taxon>Gunneridae</taxon>
        <taxon>Pentapetalae</taxon>
        <taxon>rosids</taxon>
        <taxon>malvids</taxon>
        <taxon>Sapindales</taxon>
        <taxon>Rutaceae</taxon>
        <taxon>Aurantioideae</taxon>
        <taxon>Citrus</taxon>
    </lineage>
</organism>
<reference evidence="8 9" key="1">
    <citation type="submission" date="2024-05" db="EMBL/GenBank/DDBJ databases">
        <title>Haplotype-resolved chromosome-level genome assembly of Huyou (Citrus changshanensis).</title>
        <authorList>
            <person name="Miao C."/>
            <person name="Chen W."/>
            <person name="Wu Y."/>
            <person name="Wang L."/>
            <person name="Zhao S."/>
            <person name="Grierson D."/>
            <person name="Xu C."/>
            <person name="Chen K."/>
        </authorList>
    </citation>
    <scope>NUCLEOTIDE SEQUENCE [LARGE SCALE GENOMIC DNA]</scope>
    <source>
        <strain evidence="8">01-14</strain>
        <tissue evidence="8">Leaf</tissue>
    </source>
</reference>
<dbReference type="GO" id="GO:0010039">
    <property type="term" value="P:response to iron ion"/>
    <property type="evidence" value="ECO:0007669"/>
    <property type="project" value="TreeGrafter"/>
</dbReference>
<protein>
    <submittedName>
        <fullName evidence="8">Uncharacterized protein</fullName>
    </submittedName>
</protein>
<evidence type="ECO:0000256" key="3">
    <source>
        <dbReference type="ARBA" id="ARBA00022448"/>
    </source>
</evidence>
<keyword evidence="4 7" id="KW-0812">Transmembrane</keyword>
<feature type="transmembrane region" description="Helical" evidence="7">
    <location>
        <begin position="112"/>
        <end position="134"/>
    </location>
</feature>
<dbReference type="PANTHER" id="PTHR31645:SF4">
    <property type="entry name" value="METAL-NICOTIANAMINE TRANSPORTER YSL3"/>
    <property type="match status" value="1"/>
</dbReference>
<comment type="similarity">
    <text evidence="2">Belongs to the YSL (TC 2.A.67.2) family.</text>
</comment>
<comment type="caution">
    <text evidence="8">The sequence shown here is derived from an EMBL/GenBank/DDBJ whole genome shotgun (WGS) entry which is preliminary data.</text>
</comment>
<keyword evidence="3" id="KW-0813">Transport</keyword>
<dbReference type="InterPro" id="IPR004813">
    <property type="entry name" value="OPT"/>
</dbReference>
<feature type="transmembrane region" description="Helical" evidence="7">
    <location>
        <begin position="45"/>
        <end position="66"/>
    </location>
</feature>
<evidence type="ECO:0000256" key="7">
    <source>
        <dbReference type="SAM" id="Phobius"/>
    </source>
</evidence>